<sequence length="364" mass="39086">MSNSILRAISYAGVYVGAVIGAGYASGQEVLQFFAGYGLVGIIGAIITTIMFIWYGSVFMELGNKLQTCSHRDVLNYLCGNKLGFIGDYVLLFFMFGCVSIMFSGGGAAINEYWGLSVMTGKLIIAGMTLATVIFGFSSSVRALGIVSPIIIFSVIAISLVTLGSHFDQLSTVDESIKNLTPTLATPFWWASAVVYVSYNVSLATSTLTAMGGKESNLKTLRVAGVMGGFFLGLCLLFITVALLSDLSNVIEYQIPFLQIAKNISPIVGILFSIVLVVAVFTTAVTNLYGCVIRFYDSQKNPLQFRTLTISLVVLSLLASLFPFSTLINVLYPALGLLGMVIMVCALYKTVTGQVFSKEDAKLQ</sequence>
<keyword evidence="3" id="KW-1185">Reference proteome</keyword>
<feature type="transmembrane region" description="Helical" evidence="1">
    <location>
        <begin position="305"/>
        <end position="324"/>
    </location>
</feature>
<feature type="transmembrane region" description="Helical" evidence="1">
    <location>
        <begin position="89"/>
        <end position="110"/>
    </location>
</feature>
<keyword evidence="1" id="KW-0812">Transmembrane</keyword>
<keyword evidence="1" id="KW-1133">Transmembrane helix</keyword>
<feature type="transmembrane region" description="Helical" evidence="1">
    <location>
        <begin position="33"/>
        <end position="55"/>
    </location>
</feature>
<keyword evidence="1" id="KW-0472">Membrane</keyword>
<dbReference type="EMBL" id="UGVC01000001">
    <property type="protein sequence ID" value="SUD90518.1"/>
    <property type="molecule type" value="Genomic_DNA"/>
</dbReference>
<feature type="transmembrane region" description="Helical" evidence="1">
    <location>
        <begin position="9"/>
        <end position="27"/>
    </location>
</feature>
<evidence type="ECO:0000256" key="1">
    <source>
        <dbReference type="SAM" id="Phobius"/>
    </source>
</evidence>
<feature type="transmembrane region" description="Helical" evidence="1">
    <location>
        <begin position="187"/>
        <end position="211"/>
    </location>
</feature>
<evidence type="ECO:0000313" key="2">
    <source>
        <dbReference type="EMBL" id="SUD90518.1"/>
    </source>
</evidence>
<dbReference type="Proteomes" id="UP000254123">
    <property type="component" value="Unassembled WGS sequence"/>
</dbReference>
<feature type="transmembrane region" description="Helical" evidence="1">
    <location>
        <begin position="223"/>
        <end position="244"/>
    </location>
</feature>
<organism evidence="2 3">
    <name type="scientific">Psychrobacter phenylpyruvicus</name>
    <dbReference type="NCBI Taxonomy" id="29432"/>
    <lineage>
        <taxon>Bacteria</taxon>
        <taxon>Pseudomonadati</taxon>
        <taxon>Pseudomonadota</taxon>
        <taxon>Gammaproteobacteria</taxon>
        <taxon>Moraxellales</taxon>
        <taxon>Moraxellaceae</taxon>
        <taxon>Psychrobacter</taxon>
    </lineage>
</organism>
<accession>A0A379LJ06</accession>
<feature type="transmembrane region" description="Helical" evidence="1">
    <location>
        <begin position="330"/>
        <end position="348"/>
    </location>
</feature>
<reference evidence="2 3" key="1">
    <citation type="submission" date="2018-06" db="EMBL/GenBank/DDBJ databases">
        <authorList>
            <consortium name="Pathogen Informatics"/>
            <person name="Doyle S."/>
        </authorList>
    </citation>
    <scope>NUCLEOTIDE SEQUENCE [LARGE SCALE GENOMIC DNA]</scope>
    <source>
        <strain evidence="2 3">NCTC10526</strain>
    </source>
</reference>
<dbReference type="RefSeq" id="WP_028858770.1">
    <property type="nucleotide sequence ID" value="NZ_CAJHAQ010000001.1"/>
</dbReference>
<proteinExistence type="predicted"/>
<evidence type="ECO:0000313" key="3">
    <source>
        <dbReference type="Proteomes" id="UP000254123"/>
    </source>
</evidence>
<protein>
    <submittedName>
        <fullName evidence="2">Uncharacterized membrane protein</fullName>
    </submittedName>
</protein>
<feature type="transmembrane region" description="Helical" evidence="1">
    <location>
        <begin position="144"/>
        <end position="167"/>
    </location>
</feature>
<gene>
    <name evidence="2" type="ORF">NCTC10526_00849</name>
</gene>
<dbReference type="PANTHER" id="PTHR37814">
    <property type="entry name" value="CONSERVED MEMBRANE PROTEIN"/>
    <property type="match status" value="1"/>
</dbReference>
<name>A0A379LJ06_9GAMM</name>
<dbReference type="PANTHER" id="PTHR37814:SF1">
    <property type="entry name" value="MEMBRANE PROTEIN"/>
    <property type="match status" value="1"/>
</dbReference>
<dbReference type="InterPro" id="IPR038728">
    <property type="entry name" value="YkvI-like"/>
</dbReference>
<feature type="transmembrane region" description="Helical" evidence="1">
    <location>
        <begin position="264"/>
        <end position="293"/>
    </location>
</feature>
<dbReference type="AlphaFoldDB" id="A0A379LJ06"/>
<feature type="transmembrane region" description="Helical" evidence="1">
    <location>
        <begin position="116"/>
        <end position="137"/>
    </location>
</feature>